<protein>
    <submittedName>
        <fullName evidence="3">Metallo-dependent phosphatase-like protein</fullName>
    </submittedName>
</protein>
<proteinExistence type="predicted"/>
<dbReference type="PANTHER" id="PTHR42850:SF4">
    <property type="entry name" value="ZINC-DEPENDENT ENDOPOLYPHOSPHATASE"/>
    <property type="match status" value="1"/>
</dbReference>
<feature type="non-terminal residue" evidence="3">
    <location>
        <position position="314"/>
    </location>
</feature>
<reference evidence="3" key="1">
    <citation type="submission" date="2023-06" db="EMBL/GenBank/DDBJ databases">
        <title>Genome-scale phylogeny and comparative genomics of the fungal order Sordariales.</title>
        <authorList>
            <consortium name="Lawrence Berkeley National Laboratory"/>
            <person name="Hensen N."/>
            <person name="Bonometti L."/>
            <person name="Westerberg I."/>
            <person name="Brannstrom I.O."/>
            <person name="Guillou S."/>
            <person name="Cros-Aarteil S."/>
            <person name="Calhoun S."/>
            <person name="Haridas S."/>
            <person name="Kuo A."/>
            <person name="Mondo S."/>
            <person name="Pangilinan J."/>
            <person name="Riley R."/>
            <person name="LaButti K."/>
            <person name="Andreopoulos B."/>
            <person name="Lipzen A."/>
            <person name="Chen C."/>
            <person name="Yanf M."/>
            <person name="Daum C."/>
            <person name="Ng V."/>
            <person name="Clum A."/>
            <person name="Steindorff A."/>
            <person name="Ohm R."/>
            <person name="Martin F."/>
            <person name="Silar P."/>
            <person name="Natvig D."/>
            <person name="Lalanne C."/>
            <person name="Gautier V."/>
            <person name="Ament-velasquez S.L."/>
            <person name="Kruys A."/>
            <person name="Hutchinson M.I."/>
            <person name="Powell A.J."/>
            <person name="Barry K."/>
            <person name="Miller A.N."/>
            <person name="Grigoriev I.V."/>
            <person name="Debuchy R."/>
            <person name="Gladieux P."/>
            <person name="Thoren M.H."/>
            <person name="Johannesson H."/>
        </authorList>
    </citation>
    <scope>NUCLEOTIDE SEQUENCE</scope>
    <source>
        <strain evidence="3">SMH3187-1</strain>
    </source>
</reference>
<keyword evidence="4" id="KW-1185">Reference proteome</keyword>
<dbReference type="GO" id="GO:0005737">
    <property type="term" value="C:cytoplasm"/>
    <property type="evidence" value="ECO:0007669"/>
    <property type="project" value="TreeGrafter"/>
</dbReference>
<dbReference type="PANTHER" id="PTHR42850">
    <property type="entry name" value="METALLOPHOSPHOESTERASE"/>
    <property type="match status" value="1"/>
</dbReference>
<feature type="region of interest" description="Disordered" evidence="1">
    <location>
        <begin position="94"/>
        <end position="122"/>
    </location>
</feature>
<feature type="domain" description="Calcineurin-like phosphoesterase" evidence="2">
    <location>
        <begin position="3"/>
        <end position="155"/>
    </location>
</feature>
<dbReference type="InterPro" id="IPR004843">
    <property type="entry name" value="Calcineurin-like_PHP"/>
</dbReference>
<dbReference type="Proteomes" id="UP001172155">
    <property type="component" value="Unassembled WGS sequence"/>
</dbReference>
<dbReference type="Gene3D" id="3.60.21.10">
    <property type="match status" value="1"/>
</dbReference>
<dbReference type="GO" id="GO:0016791">
    <property type="term" value="F:phosphatase activity"/>
    <property type="evidence" value="ECO:0007669"/>
    <property type="project" value="TreeGrafter"/>
</dbReference>
<feature type="non-terminal residue" evidence="3">
    <location>
        <position position="1"/>
    </location>
</feature>
<dbReference type="EMBL" id="JAUKUD010000003">
    <property type="protein sequence ID" value="KAK0749458.1"/>
    <property type="molecule type" value="Genomic_DNA"/>
</dbReference>
<dbReference type="GO" id="GO:0000298">
    <property type="term" value="F:endopolyphosphatase activity"/>
    <property type="evidence" value="ECO:0007669"/>
    <property type="project" value="TreeGrafter"/>
</dbReference>
<sequence length="314" mass="34608">KKRVIFVGDVHGHLVSLKALLHKLKFDEKNGDHLVFVGDLVNKGPDSAGVVALAMDVGASAVRGNHEDNVLRAHKTLQKKKHRKAQEILQTVPDRGTDGSVFGSREDLTETRKKHDDQARSVAKSLSKKQINWLSSLPLMLRIDHLHGAAHPPWNAKEIIVVHAGLVPAVPLHKQDPWAIMNMRTLLYRLRAKADDAPEAAGVAPPLADMKRHIEAIPSDARQGEPWSHSWNRFQNVSFPLHSDRTLVIYGHDARAGLQANPNVKKGKQGGRKRKGVRYAFGIDSGCGHGRKLTALVLEATGPDGVVMHRLEQV</sequence>
<dbReference type="GO" id="GO:0006798">
    <property type="term" value="P:polyphosphate catabolic process"/>
    <property type="evidence" value="ECO:0007669"/>
    <property type="project" value="TreeGrafter"/>
</dbReference>
<dbReference type="AlphaFoldDB" id="A0AA40K824"/>
<comment type="caution">
    <text evidence="3">The sequence shown here is derived from an EMBL/GenBank/DDBJ whole genome shotgun (WGS) entry which is preliminary data.</text>
</comment>
<dbReference type="InterPro" id="IPR029052">
    <property type="entry name" value="Metallo-depent_PP-like"/>
</dbReference>
<evidence type="ECO:0000256" key="1">
    <source>
        <dbReference type="SAM" id="MobiDB-lite"/>
    </source>
</evidence>
<dbReference type="SUPFAM" id="SSF56300">
    <property type="entry name" value="Metallo-dependent phosphatases"/>
    <property type="match status" value="1"/>
</dbReference>
<dbReference type="Pfam" id="PF00149">
    <property type="entry name" value="Metallophos"/>
    <property type="match status" value="1"/>
</dbReference>
<feature type="compositionally biased region" description="Basic and acidic residues" evidence="1">
    <location>
        <begin position="104"/>
        <end position="119"/>
    </location>
</feature>
<evidence type="ECO:0000313" key="4">
    <source>
        <dbReference type="Proteomes" id="UP001172155"/>
    </source>
</evidence>
<accession>A0AA40K824</accession>
<organism evidence="3 4">
    <name type="scientific">Schizothecium vesticola</name>
    <dbReference type="NCBI Taxonomy" id="314040"/>
    <lineage>
        <taxon>Eukaryota</taxon>
        <taxon>Fungi</taxon>
        <taxon>Dikarya</taxon>
        <taxon>Ascomycota</taxon>
        <taxon>Pezizomycotina</taxon>
        <taxon>Sordariomycetes</taxon>
        <taxon>Sordariomycetidae</taxon>
        <taxon>Sordariales</taxon>
        <taxon>Schizotheciaceae</taxon>
        <taxon>Schizothecium</taxon>
    </lineage>
</organism>
<name>A0AA40K824_9PEZI</name>
<evidence type="ECO:0000259" key="2">
    <source>
        <dbReference type="Pfam" id="PF00149"/>
    </source>
</evidence>
<dbReference type="CDD" id="cd00144">
    <property type="entry name" value="MPP_PPP_family"/>
    <property type="match status" value="1"/>
</dbReference>
<gene>
    <name evidence="3" type="ORF">B0T18DRAFT_308540</name>
</gene>
<dbReference type="InterPro" id="IPR050126">
    <property type="entry name" value="Ap4A_hydrolase"/>
</dbReference>
<evidence type="ECO:0000313" key="3">
    <source>
        <dbReference type="EMBL" id="KAK0749458.1"/>
    </source>
</evidence>